<keyword evidence="2" id="KW-0175">Coiled coil</keyword>
<feature type="signal peptide" evidence="3">
    <location>
        <begin position="1"/>
        <end position="32"/>
    </location>
</feature>
<dbReference type="InterPro" id="IPR010131">
    <property type="entry name" value="MdtP/NodT-like"/>
</dbReference>
<accession>A0A1I4A4L2</accession>
<evidence type="ECO:0000256" key="2">
    <source>
        <dbReference type="SAM" id="Coils"/>
    </source>
</evidence>
<feature type="coiled-coil region" evidence="2">
    <location>
        <begin position="157"/>
        <end position="208"/>
    </location>
</feature>
<dbReference type="PANTHER" id="PTHR30203:SF24">
    <property type="entry name" value="BLR4935 PROTEIN"/>
    <property type="match status" value="1"/>
</dbReference>
<keyword evidence="5" id="KW-1185">Reference proteome</keyword>
<dbReference type="Proteomes" id="UP000198924">
    <property type="component" value="Unassembled WGS sequence"/>
</dbReference>
<dbReference type="OrthoDB" id="9791261at2"/>
<organism evidence="4 5">
    <name type="scientific">Methylophaga sulfidovorans</name>
    <dbReference type="NCBI Taxonomy" id="45496"/>
    <lineage>
        <taxon>Bacteria</taxon>
        <taxon>Pseudomonadati</taxon>
        <taxon>Pseudomonadota</taxon>
        <taxon>Gammaproteobacteria</taxon>
        <taxon>Thiotrichales</taxon>
        <taxon>Piscirickettsiaceae</taxon>
        <taxon>Methylophaga</taxon>
    </lineage>
</organism>
<dbReference type="PANTHER" id="PTHR30203">
    <property type="entry name" value="OUTER MEMBRANE CATION EFFLUX PROTEIN"/>
    <property type="match status" value="1"/>
</dbReference>
<feature type="chain" id="PRO_5011762131" evidence="3">
    <location>
        <begin position="33"/>
        <end position="435"/>
    </location>
</feature>
<name>A0A1I4A4L2_9GAMM</name>
<comment type="similarity">
    <text evidence="1">Belongs to the outer membrane factor (OMF) (TC 1.B.17) family.</text>
</comment>
<evidence type="ECO:0000313" key="4">
    <source>
        <dbReference type="EMBL" id="SFK51263.1"/>
    </source>
</evidence>
<evidence type="ECO:0000256" key="1">
    <source>
        <dbReference type="ARBA" id="ARBA00007613"/>
    </source>
</evidence>
<gene>
    <name evidence="4" type="ORF">SAMN04488079_11333</name>
</gene>
<dbReference type="RefSeq" id="WP_091714648.1">
    <property type="nucleotide sequence ID" value="NZ_FOSH01000013.1"/>
</dbReference>
<dbReference type="InterPro" id="IPR003423">
    <property type="entry name" value="OMP_efflux"/>
</dbReference>
<keyword evidence="3" id="KW-0732">Signal</keyword>
<sequence>MKPIYTYGQTPLLRMCLYCAFSLFIVSFQAHAATDTTLTLAEAIKKTLNQNPSLNVFPVREQGLQAERETAQLSPAYRVGAELENVAGTGQLSGTKSAELTVSLSSVLELGGKKQARVTVVDQKLALTQIKKQIASLDLLSTVTKNYIQLLIDKQRIQLAKEEVSLAQATADEVNKRVRAAIAPKADYARAVAAVEQARLNVSRVEQRMHAHKMALANLWGEMQPQFNKVAGSLFDYGSSRSFESLFERVKNNPSLEFFAAETRLKESEIRLAKTQQQADIDWSVGIRRSADIDESALVAGFSVPLFAEKRAESAVKSALAARNEITFRQQDFLLRIHTQLYQAYTAREQAITSATTLRQSIIPQLADALTQTKTAYQRGLYSYLDFLTARQELLNAKRALIEASADALLLAAEIEQLTAEPLLIEQNNVGISND</sequence>
<evidence type="ECO:0000256" key="3">
    <source>
        <dbReference type="SAM" id="SignalP"/>
    </source>
</evidence>
<dbReference type="Gene3D" id="1.20.1600.10">
    <property type="entry name" value="Outer membrane efflux proteins (OEP)"/>
    <property type="match status" value="1"/>
</dbReference>
<dbReference type="GO" id="GO:0015562">
    <property type="term" value="F:efflux transmembrane transporter activity"/>
    <property type="evidence" value="ECO:0007669"/>
    <property type="project" value="InterPro"/>
</dbReference>
<dbReference type="Pfam" id="PF02321">
    <property type="entry name" value="OEP"/>
    <property type="match status" value="2"/>
</dbReference>
<evidence type="ECO:0000313" key="5">
    <source>
        <dbReference type="Proteomes" id="UP000198924"/>
    </source>
</evidence>
<dbReference type="STRING" id="45496.SAMN04488079_11333"/>
<proteinExistence type="inferred from homology"/>
<dbReference type="AlphaFoldDB" id="A0A1I4A4L2"/>
<reference evidence="5" key="1">
    <citation type="submission" date="2016-10" db="EMBL/GenBank/DDBJ databases">
        <authorList>
            <person name="Varghese N."/>
            <person name="Submissions S."/>
        </authorList>
    </citation>
    <scope>NUCLEOTIDE SEQUENCE [LARGE SCALE GENOMIC DNA]</scope>
    <source>
        <strain evidence="5">DSM 11578</strain>
    </source>
</reference>
<protein>
    <submittedName>
        <fullName evidence="4">Outer membrane protein, cobalt-zinc-cadmium efflux system</fullName>
    </submittedName>
</protein>
<dbReference type="SUPFAM" id="SSF56954">
    <property type="entry name" value="Outer membrane efflux proteins (OEP)"/>
    <property type="match status" value="1"/>
</dbReference>
<dbReference type="EMBL" id="FOSH01000013">
    <property type="protein sequence ID" value="SFK51263.1"/>
    <property type="molecule type" value="Genomic_DNA"/>
</dbReference>